<name>A0ACD3ANH5_9AGAR</name>
<organism evidence="1 2">
    <name type="scientific">Pluteus cervinus</name>
    <dbReference type="NCBI Taxonomy" id="181527"/>
    <lineage>
        <taxon>Eukaryota</taxon>
        <taxon>Fungi</taxon>
        <taxon>Dikarya</taxon>
        <taxon>Basidiomycota</taxon>
        <taxon>Agaricomycotina</taxon>
        <taxon>Agaricomycetes</taxon>
        <taxon>Agaricomycetidae</taxon>
        <taxon>Agaricales</taxon>
        <taxon>Pluteineae</taxon>
        <taxon>Pluteaceae</taxon>
        <taxon>Pluteus</taxon>
    </lineage>
</organism>
<proteinExistence type="predicted"/>
<dbReference type="Proteomes" id="UP000308600">
    <property type="component" value="Unassembled WGS sequence"/>
</dbReference>
<accession>A0ACD3ANH5</accession>
<evidence type="ECO:0000313" key="2">
    <source>
        <dbReference type="Proteomes" id="UP000308600"/>
    </source>
</evidence>
<reference evidence="1 2" key="1">
    <citation type="journal article" date="2019" name="Nat. Ecol. Evol.">
        <title>Megaphylogeny resolves global patterns of mushroom evolution.</title>
        <authorList>
            <person name="Varga T."/>
            <person name="Krizsan K."/>
            <person name="Foldi C."/>
            <person name="Dima B."/>
            <person name="Sanchez-Garcia M."/>
            <person name="Sanchez-Ramirez S."/>
            <person name="Szollosi G.J."/>
            <person name="Szarkandi J.G."/>
            <person name="Papp V."/>
            <person name="Albert L."/>
            <person name="Andreopoulos W."/>
            <person name="Angelini C."/>
            <person name="Antonin V."/>
            <person name="Barry K.W."/>
            <person name="Bougher N.L."/>
            <person name="Buchanan P."/>
            <person name="Buyck B."/>
            <person name="Bense V."/>
            <person name="Catcheside P."/>
            <person name="Chovatia M."/>
            <person name="Cooper J."/>
            <person name="Damon W."/>
            <person name="Desjardin D."/>
            <person name="Finy P."/>
            <person name="Geml J."/>
            <person name="Haridas S."/>
            <person name="Hughes K."/>
            <person name="Justo A."/>
            <person name="Karasinski D."/>
            <person name="Kautmanova I."/>
            <person name="Kiss B."/>
            <person name="Kocsube S."/>
            <person name="Kotiranta H."/>
            <person name="LaButti K.M."/>
            <person name="Lechner B.E."/>
            <person name="Liimatainen K."/>
            <person name="Lipzen A."/>
            <person name="Lukacs Z."/>
            <person name="Mihaltcheva S."/>
            <person name="Morgado L.N."/>
            <person name="Niskanen T."/>
            <person name="Noordeloos M.E."/>
            <person name="Ohm R.A."/>
            <person name="Ortiz-Santana B."/>
            <person name="Ovrebo C."/>
            <person name="Racz N."/>
            <person name="Riley R."/>
            <person name="Savchenko A."/>
            <person name="Shiryaev A."/>
            <person name="Soop K."/>
            <person name="Spirin V."/>
            <person name="Szebenyi C."/>
            <person name="Tomsovsky M."/>
            <person name="Tulloss R.E."/>
            <person name="Uehling J."/>
            <person name="Grigoriev I.V."/>
            <person name="Vagvolgyi C."/>
            <person name="Papp T."/>
            <person name="Martin F.M."/>
            <person name="Miettinen O."/>
            <person name="Hibbett D.S."/>
            <person name="Nagy L.G."/>
        </authorList>
    </citation>
    <scope>NUCLEOTIDE SEQUENCE [LARGE SCALE GENOMIC DNA]</scope>
    <source>
        <strain evidence="1 2">NL-1719</strain>
    </source>
</reference>
<dbReference type="EMBL" id="ML208375">
    <property type="protein sequence ID" value="TFK67478.1"/>
    <property type="molecule type" value="Genomic_DNA"/>
</dbReference>
<gene>
    <name evidence="1" type="ORF">BDN72DRAFT_96069</name>
</gene>
<evidence type="ECO:0000313" key="1">
    <source>
        <dbReference type="EMBL" id="TFK67478.1"/>
    </source>
</evidence>
<protein>
    <submittedName>
        <fullName evidence="1">Uncharacterized protein</fullName>
    </submittedName>
</protein>
<sequence length="185" mass="19222">MMYPSTTSVSLTTLFTLLLVSTTYAQDPDRLPTQSISLIPETTTTDFGVGGIAVPTQTASNCIINCFTNAAASNGCNINDNSCICSNSNLQTTAINCVQSQCSQPEVQQAQQVLNQACQAASGSPQSSLTIGNPFTDPNFTPTFGVIQHTNGANLHFSPRNSIMPIVAAMGVGLFGLVAGGALLL</sequence>
<keyword evidence="2" id="KW-1185">Reference proteome</keyword>